<dbReference type="GO" id="GO:0005737">
    <property type="term" value="C:cytoplasm"/>
    <property type="evidence" value="ECO:0007669"/>
    <property type="project" value="TreeGrafter"/>
</dbReference>
<feature type="binding site" evidence="9">
    <location>
        <begin position="189"/>
        <end position="195"/>
    </location>
    <ligand>
        <name>GTP</name>
        <dbReference type="ChEBI" id="CHEBI:37565"/>
    </ligand>
</feature>
<comment type="subunit">
    <text evidence="1">G proteins are composed of 3 units; alpha, beta and gamma. The alpha chain contains the guanine nucleotide binding site.</text>
</comment>
<sequence length="373" mass="43995">MSHESLIPCCKDYVFDWCLNDDDVINKHINHELQRLRRKDLSERKLLLLGNAEAGKSTFLKQMKLIHGQGFKEEEKHRIIPFIYKQIIIVVRCICRAMENLRINFENTKNEEYARFLNSSNSNVHDFDHISTLSTDTTEAIKHIWSDKGIQVCYSRRREYSLTDSAKYFLDDIDRISQANFIPTDDDFLRVRIPTTDIVQEDFQFPNARLRVIDVGGQRTERRKWIHCFDNVTSIIFLASLIEYDQNIADEPSAQNLMKESVALFGVILLSDYFYNASIILFLNKTDLLPERLASKPLRYTYPDFIGADNDVEAAKEFIKNKYLELVEPRYRHMEKNIYPHYTCSVDKKNIRIVFESVRDTVLAHNLYYWSLY</sequence>
<name>A0A815VKG2_9BILA</name>
<organism evidence="11 12">
    <name type="scientific">Adineta steineri</name>
    <dbReference type="NCBI Taxonomy" id="433720"/>
    <lineage>
        <taxon>Eukaryota</taxon>
        <taxon>Metazoa</taxon>
        <taxon>Spiralia</taxon>
        <taxon>Gnathifera</taxon>
        <taxon>Rotifera</taxon>
        <taxon>Eurotatoria</taxon>
        <taxon>Bdelloidea</taxon>
        <taxon>Adinetida</taxon>
        <taxon>Adinetidae</taxon>
        <taxon>Adineta</taxon>
    </lineage>
</organism>
<gene>
    <name evidence="11" type="ORF">QVE165_LOCUS45996</name>
</gene>
<dbReference type="GO" id="GO:0005525">
    <property type="term" value="F:GTP binding"/>
    <property type="evidence" value="ECO:0007669"/>
    <property type="project" value="UniProtKB-KW"/>
</dbReference>
<dbReference type="GO" id="GO:0005834">
    <property type="term" value="C:heterotrimeric G-protein complex"/>
    <property type="evidence" value="ECO:0007669"/>
    <property type="project" value="TreeGrafter"/>
</dbReference>
<keyword evidence="4 10" id="KW-0460">Magnesium</keyword>
<reference evidence="11" key="1">
    <citation type="submission" date="2021-02" db="EMBL/GenBank/DDBJ databases">
        <authorList>
            <person name="Nowell W R."/>
        </authorList>
    </citation>
    <scope>NUCLEOTIDE SEQUENCE</scope>
</reference>
<protein>
    <recommendedName>
        <fullName evidence="7">Guanine nucleotide-binding protein G(q) subunit alpha</fullName>
    </recommendedName>
    <alternativeName>
        <fullName evidence="8">Guanine nucleotide-binding protein alpha-q</fullName>
    </alternativeName>
</protein>
<dbReference type="InterPro" id="IPR001019">
    <property type="entry name" value="Gprotein_alpha_su"/>
</dbReference>
<dbReference type="Gene3D" id="3.40.50.300">
    <property type="entry name" value="P-loop containing nucleotide triphosphate hydrolases"/>
    <property type="match status" value="1"/>
</dbReference>
<dbReference type="GO" id="GO:0007188">
    <property type="term" value="P:adenylate cyclase-modulating G protein-coupled receptor signaling pathway"/>
    <property type="evidence" value="ECO:0007669"/>
    <property type="project" value="TreeGrafter"/>
</dbReference>
<evidence type="ECO:0000256" key="3">
    <source>
        <dbReference type="ARBA" id="ARBA00022741"/>
    </source>
</evidence>
<dbReference type="InterPro" id="IPR027417">
    <property type="entry name" value="P-loop_NTPase"/>
</dbReference>
<evidence type="ECO:0000256" key="6">
    <source>
        <dbReference type="ARBA" id="ARBA00023224"/>
    </source>
</evidence>
<evidence type="ECO:0000256" key="1">
    <source>
        <dbReference type="ARBA" id="ARBA00011356"/>
    </source>
</evidence>
<dbReference type="OrthoDB" id="5817230at2759"/>
<keyword evidence="12" id="KW-1185">Reference proteome</keyword>
<feature type="binding site" evidence="9">
    <location>
        <begin position="214"/>
        <end position="218"/>
    </location>
    <ligand>
        <name>GTP</name>
        <dbReference type="ChEBI" id="CHEBI:37565"/>
    </ligand>
</feature>
<evidence type="ECO:0000256" key="9">
    <source>
        <dbReference type="PIRSR" id="PIRSR601019-1"/>
    </source>
</evidence>
<dbReference type="GO" id="GO:0031683">
    <property type="term" value="F:G-protein beta/gamma-subunit complex binding"/>
    <property type="evidence" value="ECO:0007669"/>
    <property type="project" value="InterPro"/>
</dbReference>
<feature type="binding site" evidence="9">
    <location>
        <begin position="284"/>
        <end position="287"/>
    </location>
    <ligand>
        <name>GTP</name>
        <dbReference type="ChEBI" id="CHEBI:37565"/>
    </ligand>
</feature>
<dbReference type="GO" id="GO:0001664">
    <property type="term" value="F:G protein-coupled receptor binding"/>
    <property type="evidence" value="ECO:0007669"/>
    <property type="project" value="TreeGrafter"/>
</dbReference>
<dbReference type="GO" id="GO:0003924">
    <property type="term" value="F:GTPase activity"/>
    <property type="evidence" value="ECO:0007669"/>
    <property type="project" value="InterPro"/>
</dbReference>
<dbReference type="FunFam" id="3.40.50.300:FF:000692">
    <property type="entry name" value="Guanine nucleotide-binding protein subunit alpha"/>
    <property type="match status" value="1"/>
</dbReference>
<dbReference type="InterPro" id="IPR011025">
    <property type="entry name" value="GproteinA_insert"/>
</dbReference>
<dbReference type="FunFam" id="1.10.400.10:FF:000002">
    <property type="entry name" value="guanine nucleotide-binding protein G(Q) subunit alpha"/>
    <property type="match status" value="1"/>
</dbReference>
<proteinExistence type="predicted"/>
<feature type="binding site" evidence="10">
    <location>
        <position position="195"/>
    </location>
    <ligand>
        <name>Mg(2+)</name>
        <dbReference type="ChEBI" id="CHEBI:18420"/>
    </ligand>
</feature>
<dbReference type="GO" id="GO:0046872">
    <property type="term" value="F:metal ion binding"/>
    <property type="evidence" value="ECO:0007669"/>
    <property type="project" value="UniProtKB-KW"/>
</dbReference>
<dbReference type="PRINTS" id="PR00318">
    <property type="entry name" value="GPROTEINA"/>
</dbReference>
<dbReference type="AlphaFoldDB" id="A0A815VKG2"/>
<dbReference type="PROSITE" id="PS51882">
    <property type="entry name" value="G_ALPHA"/>
    <property type="match status" value="1"/>
</dbReference>
<keyword evidence="3 9" id="KW-0547">Nucleotide-binding</keyword>
<evidence type="ECO:0000256" key="2">
    <source>
        <dbReference type="ARBA" id="ARBA00022723"/>
    </source>
</evidence>
<keyword evidence="5 9" id="KW-0342">GTP-binding</keyword>
<dbReference type="SMART" id="SM00275">
    <property type="entry name" value="G_alpha"/>
    <property type="match status" value="1"/>
</dbReference>
<dbReference type="CDD" id="cd00066">
    <property type="entry name" value="G-alpha"/>
    <property type="match status" value="1"/>
</dbReference>
<keyword evidence="6" id="KW-0807">Transducer</keyword>
<evidence type="ECO:0000256" key="7">
    <source>
        <dbReference type="ARBA" id="ARBA00040847"/>
    </source>
</evidence>
<feature type="binding site" evidence="9">
    <location>
        <begin position="164"/>
        <end position="165"/>
    </location>
    <ligand>
        <name>GTP</name>
        <dbReference type="ChEBI" id="CHEBI:37565"/>
    </ligand>
</feature>
<feature type="binding site" evidence="10">
    <location>
        <position position="57"/>
    </location>
    <ligand>
        <name>Mg(2+)</name>
        <dbReference type="ChEBI" id="CHEBI:18420"/>
    </ligand>
</feature>
<dbReference type="Proteomes" id="UP000663832">
    <property type="component" value="Unassembled WGS sequence"/>
</dbReference>
<evidence type="ECO:0000256" key="4">
    <source>
        <dbReference type="ARBA" id="ARBA00022842"/>
    </source>
</evidence>
<dbReference type="Pfam" id="PF00503">
    <property type="entry name" value="G-alpha"/>
    <property type="match status" value="1"/>
</dbReference>
<comment type="caution">
    <text evidence="11">The sequence shown here is derived from an EMBL/GenBank/DDBJ whole genome shotgun (WGS) entry which is preliminary data.</text>
</comment>
<feature type="binding site" evidence="9">
    <location>
        <begin position="53"/>
        <end position="58"/>
    </location>
    <ligand>
        <name>GTP</name>
        <dbReference type="ChEBI" id="CHEBI:37565"/>
    </ligand>
</feature>
<evidence type="ECO:0000313" key="12">
    <source>
        <dbReference type="Proteomes" id="UP000663832"/>
    </source>
</evidence>
<evidence type="ECO:0000313" key="11">
    <source>
        <dbReference type="EMBL" id="CAF1536907.1"/>
    </source>
</evidence>
<keyword evidence="2 10" id="KW-0479">Metal-binding</keyword>
<evidence type="ECO:0000256" key="5">
    <source>
        <dbReference type="ARBA" id="ARBA00023134"/>
    </source>
</evidence>
<evidence type="ECO:0000256" key="8">
    <source>
        <dbReference type="ARBA" id="ARBA00042116"/>
    </source>
</evidence>
<dbReference type="Gene3D" id="1.10.400.10">
    <property type="entry name" value="GI Alpha 1, domain 2-like"/>
    <property type="match status" value="1"/>
</dbReference>
<dbReference type="EMBL" id="CAJNOM010000667">
    <property type="protein sequence ID" value="CAF1536907.1"/>
    <property type="molecule type" value="Genomic_DNA"/>
</dbReference>
<dbReference type="PANTHER" id="PTHR10218">
    <property type="entry name" value="GTP-BINDING PROTEIN ALPHA SUBUNIT"/>
    <property type="match status" value="1"/>
</dbReference>
<evidence type="ECO:0000256" key="10">
    <source>
        <dbReference type="PIRSR" id="PIRSR601019-2"/>
    </source>
</evidence>
<dbReference type="PANTHER" id="PTHR10218:SF329">
    <property type="entry name" value="GUANINE NUCLEOTIDE-BINDING PROTEIN G(Q) SUBUNIT ALPHA"/>
    <property type="match status" value="1"/>
</dbReference>
<dbReference type="SUPFAM" id="SSF47895">
    <property type="entry name" value="Transducin (alpha subunit), insertion domain"/>
    <property type="match status" value="1"/>
</dbReference>
<accession>A0A815VKG2</accession>
<dbReference type="SUPFAM" id="SSF52540">
    <property type="entry name" value="P-loop containing nucleoside triphosphate hydrolases"/>
    <property type="match status" value="1"/>
</dbReference>